<organism evidence="1 2">
    <name type="scientific">[Eubacterium] siraeum DSM 15702</name>
    <dbReference type="NCBI Taxonomy" id="428128"/>
    <lineage>
        <taxon>Bacteria</taxon>
        <taxon>Bacillati</taxon>
        <taxon>Bacillota</taxon>
        <taxon>Clostridia</taxon>
        <taxon>Eubacteriales</taxon>
        <taxon>Oscillospiraceae</taxon>
        <taxon>Oscillospiraceae incertae sedis</taxon>
    </lineage>
</organism>
<evidence type="ECO:0000313" key="2">
    <source>
        <dbReference type="Proteomes" id="UP000005326"/>
    </source>
</evidence>
<gene>
    <name evidence="1" type="ORF">EUBSIR_02057</name>
</gene>
<keyword evidence="2" id="KW-1185">Reference proteome</keyword>
<proteinExistence type="predicted"/>
<protein>
    <submittedName>
        <fullName evidence="1">Uncharacterized protein</fullName>
    </submittedName>
</protein>
<reference evidence="1" key="1">
    <citation type="submission" date="2007-10" db="EMBL/GenBank/DDBJ databases">
        <authorList>
            <person name="Fulton L."/>
            <person name="Clifton S."/>
            <person name="Fulton B."/>
            <person name="Xu J."/>
            <person name="Minx P."/>
            <person name="Pepin K.H."/>
            <person name="Johnson M."/>
            <person name="Thiruvilangam P."/>
            <person name="Bhonagiri V."/>
            <person name="Nash W.E."/>
            <person name="Mardis E.R."/>
            <person name="Wilson R.K."/>
        </authorList>
    </citation>
    <scope>NUCLEOTIDE SEQUENCE [LARGE SCALE GENOMIC DNA]</scope>
    <source>
        <strain evidence="1">DSM 15702</strain>
    </source>
</reference>
<dbReference type="Proteomes" id="UP000005326">
    <property type="component" value="Unassembled WGS sequence"/>
</dbReference>
<name>B0MQE1_9FIRM</name>
<evidence type="ECO:0000313" key="1">
    <source>
        <dbReference type="EMBL" id="EDS00120.1"/>
    </source>
</evidence>
<accession>B0MQE1</accession>
<dbReference type="AlphaFoldDB" id="B0MQE1"/>
<sequence>MKNQILTDNNKIILQTTDYKKVSAIPIGTGALIDYAVVGRIADFCFLSPPFGHKKSTYRIN</sequence>
<comment type="caution">
    <text evidence="1">The sequence shown here is derived from an EMBL/GenBank/DDBJ whole genome shotgun (WGS) entry which is preliminary data.</text>
</comment>
<reference evidence="1" key="2">
    <citation type="submission" date="2014-06" db="EMBL/GenBank/DDBJ databases">
        <title>Draft genome sequence of Eubacterium siraeum (DSM 15702).</title>
        <authorList>
            <person name="Sudarsanam P."/>
            <person name="Ley R."/>
            <person name="Guruge J."/>
            <person name="Turnbaugh P.J."/>
            <person name="Mahowald M."/>
            <person name="Liep D."/>
            <person name="Gordon J."/>
        </authorList>
    </citation>
    <scope>NUCLEOTIDE SEQUENCE</scope>
    <source>
        <strain evidence="1">DSM 15702</strain>
    </source>
</reference>
<dbReference type="EMBL" id="ABCA03000051">
    <property type="protein sequence ID" value="EDS00120.1"/>
    <property type="molecule type" value="Genomic_DNA"/>
</dbReference>